<keyword evidence="6" id="KW-0029">Amino-acid transport</keyword>
<dbReference type="Proteomes" id="UP001300383">
    <property type="component" value="Unassembled WGS sequence"/>
</dbReference>
<reference evidence="11 12" key="1">
    <citation type="submission" date="2023-05" db="EMBL/GenBank/DDBJ databases">
        <title>[ruminococcus] sp. nov., isolated from a pig farm feces dump.</title>
        <authorList>
            <person name="Chang Y.-H."/>
        </authorList>
    </citation>
    <scope>NUCLEOTIDE SEQUENCE [LARGE SCALE GENOMIC DNA]</scope>
    <source>
        <strain evidence="11 12">YH-rum2234</strain>
    </source>
</reference>
<dbReference type="InterPro" id="IPR052157">
    <property type="entry name" value="BCAA_transport_permease"/>
</dbReference>
<evidence type="ECO:0000256" key="7">
    <source>
        <dbReference type="ARBA" id="ARBA00022989"/>
    </source>
</evidence>
<name>A0AAP4EY03_9FIRM</name>
<sequence length="292" mass="31068">MFLQQIVNGLTIGSIYALVAIGYSLVFGVLRLINFANGAEYMLGAYFVFIMMTTFGAKAPLAIPLAIIALGVVGYCVDLVGLRRLRKKNAPRMSALIATLGVGTFIENAIQIWVGTETKSYPNFLNFGKITIGNTIISWTQIIIFITCIFFMLAVSFVVYKTKIGKSMLAVSQDQMCARLMGINVSLVIALTFVVSAMLACVSGILVGSYYQNIDTNMSFTVGMKTFAAAVLGGVGSLPGAVVGGLIVGLAESIGASYISAGYRDAIAFAILIIVLLVKPSGLFGKNNVEKM</sequence>
<feature type="transmembrane region" description="Helical" evidence="10">
    <location>
        <begin position="263"/>
        <end position="284"/>
    </location>
</feature>
<keyword evidence="8 10" id="KW-0472">Membrane</keyword>
<dbReference type="GO" id="GO:0015808">
    <property type="term" value="P:L-alanine transport"/>
    <property type="evidence" value="ECO:0007669"/>
    <property type="project" value="TreeGrafter"/>
</dbReference>
<dbReference type="RefSeq" id="WP_283230846.1">
    <property type="nucleotide sequence ID" value="NZ_JASGBQ010000012.1"/>
</dbReference>
<evidence type="ECO:0000256" key="5">
    <source>
        <dbReference type="ARBA" id="ARBA00022692"/>
    </source>
</evidence>
<feature type="transmembrane region" description="Helical" evidence="10">
    <location>
        <begin position="6"/>
        <end position="26"/>
    </location>
</feature>
<comment type="similarity">
    <text evidence="9">Belongs to the binding-protein-dependent transport system permease family. LivHM subfamily.</text>
</comment>
<evidence type="ECO:0000313" key="11">
    <source>
        <dbReference type="EMBL" id="MDI9242397.1"/>
    </source>
</evidence>
<evidence type="ECO:0000256" key="8">
    <source>
        <dbReference type="ARBA" id="ARBA00023136"/>
    </source>
</evidence>
<feature type="transmembrane region" description="Helical" evidence="10">
    <location>
        <begin position="181"/>
        <end position="207"/>
    </location>
</feature>
<dbReference type="CDD" id="cd06582">
    <property type="entry name" value="TM_PBP1_LivH_like"/>
    <property type="match status" value="1"/>
</dbReference>
<comment type="caution">
    <text evidence="11">The sequence shown here is derived from an EMBL/GenBank/DDBJ whole genome shotgun (WGS) entry which is preliminary data.</text>
</comment>
<feature type="transmembrane region" description="Helical" evidence="10">
    <location>
        <begin position="227"/>
        <end position="251"/>
    </location>
</feature>
<gene>
    <name evidence="11" type="ORF">QJ036_07915</name>
</gene>
<evidence type="ECO:0000256" key="2">
    <source>
        <dbReference type="ARBA" id="ARBA00022448"/>
    </source>
</evidence>
<evidence type="ECO:0000256" key="1">
    <source>
        <dbReference type="ARBA" id="ARBA00004651"/>
    </source>
</evidence>
<comment type="subcellular location">
    <subcellularLocation>
        <location evidence="1">Cell membrane</location>
        <topology evidence="1">Multi-pass membrane protein</topology>
    </subcellularLocation>
</comment>
<keyword evidence="2" id="KW-0813">Transport</keyword>
<keyword evidence="12" id="KW-1185">Reference proteome</keyword>
<evidence type="ECO:0000313" key="12">
    <source>
        <dbReference type="Proteomes" id="UP001300383"/>
    </source>
</evidence>
<dbReference type="InterPro" id="IPR001851">
    <property type="entry name" value="ABC_transp_permease"/>
</dbReference>
<protein>
    <submittedName>
        <fullName evidence="11">Branched-chain amino acid ABC transporter permease</fullName>
    </submittedName>
</protein>
<evidence type="ECO:0000256" key="6">
    <source>
        <dbReference type="ARBA" id="ARBA00022970"/>
    </source>
</evidence>
<dbReference type="GO" id="GO:0042941">
    <property type="term" value="P:D-alanine transmembrane transport"/>
    <property type="evidence" value="ECO:0007669"/>
    <property type="project" value="TreeGrafter"/>
</dbReference>
<evidence type="ECO:0000256" key="10">
    <source>
        <dbReference type="SAM" id="Phobius"/>
    </source>
</evidence>
<keyword evidence="7 10" id="KW-1133">Transmembrane helix</keyword>
<proteinExistence type="inferred from homology"/>
<accession>A0AAP4EY03</accession>
<evidence type="ECO:0000256" key="3">
    <source>
        <dbReference type="ARBA" id="ARBA00022475"/>
    </source>
</evidence>
<dbReference type="GO" id="GO:1903806">
    <property type="term" value="P:L-isoleucine import across plasma membrane"/>
    <property type="evidence" value="ECO:0007669"/>
    <property type="project" value="TreeGrafter"/>
</dbReference>
<dbReference type="PANTHER" id="PTHR11795">
    <property type="entry name" value="BRANCHED-CHAIN AMINO ACID TRANSPORT SYSTEM PERMEASE PROTEIN LIVH"/>
    <property type="match status" value="1"/>
</dbReference>
<keyword evidence="4" id="KW-0997">Cell inner membrane</keyword>
<organism evidence="11 12">
    <name type="scientific">Fusibacillus kribbianus</name>
    <dbReference type="NCBI Taxonomy" id="3044208"/>
    <lineage>
        <taxon>Bacteria</taxon>
        <taxon>Bacillati</taxon>
        <taxon>Bacillota</taxon>
        <taxon>Clostridia</taxon>
        <taxon>Lachnospirales</taxon>
        <taxon>Lachnospiraceae</taxon>
        <taxon>Fusibacillus</taxon>
    </lineage>
</organism>
<keyword evidence="5 10" id="KW-0812">Transmembrane</keyword>
<dbReference type="Pfam" id="PF02653">
    <property type="entry name" value="BPD_transp_2"/>
    <property type="match status" value="1"/>
</dbReference>
<dbReference type="GO" id="GO:0005304">
    <property type="term" value="F:L-valine transmembrane transporter activity"/>
    <property type="evidence" value="ECO:0007669"/>
    <property type="project" value="TreeGrafter"/>
</dbReference>
<dbReference type="AlphaFoldDB" id="A0AAP4EY03"/>
<dbReference type="GO" id="GO:0015192">
    <property type="term" value="F:L-phenylalanine transmembrane transporter activity"/>
    <property type="evidence" value="ECO:0007669"/>
    <property type="project" value="TreeGrafter"/>
</dbReference>
<dbReference type="GO" id="GO:0015190">
    <property type="term" value="F:L-leucine transmembrane transporter activity"/>
    <property type="evidence" value="ECO:0007669"/>
    <property type="project" value="TreeGrafter"/>
</dbReference>
<dbReference type="GO" id="GO:0015188">
    <property type="term" value="F:L-isoleucine transmembrane transporter activity"/>
    <property type="evidence" value="ECO:0007669"/>
    <property type="project" value="TreeGrafter"/>
</dbReference>
<dbReference type="EMBL" id="JASGBQ010000012">
    <property type="protein sequence ID" value="MDI9242397.1"/>
    <property type="molecule type" value="Genomic_DNA"/>
</dbReference>
<dbReference type="PANTHER" id="PTHR11795:SF371">
    <property type="entry name" value="HIGH-AFFINITY BRANCHED-CHAIN AMINO ACID TRANSPORT SYSTEM PERMEASE PROTEIN LIVH"/>
    <property type="match status" value="1"/>
</dbReference>
<feature type="transmembrane region" description="Helical" evidence="10">
    <location>
        <begin position="136"/>
        <end position="160"/>
    </location>
</feature>
<evidence type="ECO:0000256" key="9">
    <source>
        <dbReference type="ARBA" id="ARBA00037998"/>
    </source>
</evidence>
<feature type="transmembrane region" description="Helical" evidence="10">
    <location>
        <begin position="61"/>
        <end position="82"/>
    </location>
</feature>
<feature type="transmembrane region" description="Helical" evidence="10">
    <location>
        <begin position="94"/>
        <end position="116"/>
    </location>
</feature>
<keyword evidence="3" id="KW-1003">Cell membrane</keyword>
<feature type="transmembrane region" description="Helical" evidence="10">
    <location>
        <begin position="38"/>
        <end position="55"/>
    </location>
</feature>
<evidence type="ECO:0000256" key="4">
    <source>
        <dbReference type="ARBA" id="ARBA00022519"/>
    </source>
</evidence>
<dbReference type="GO" id="GO:0005886">
    <property type="term" value="C:plasma membrane"/>
    <property type="evidence" value="ECO:0007669"/>
    <property type="project" value="UniProtKB-SubCell"/>
</dbReference>